<organism evidence="3 4">
    <name type="scientific">Friedmanniomyces endolithicus</name>
    <dbReference type="NCBI Taxonomy" id="329885"/>
    <lineage>
        <taxon>Eukaryota</taxon>
        <taxon>Fungi</taxon>
        <taxon>Dikarya</taxon>
        <taxon>Ascomycota</taxon>
        <taxon>Pezizomycotina</taxon>
        <taxon>Dothideomycetes</taxon>
        <taxon>Dothideomycetidae</taxon>
        <taxon>Mycosphaerellales</taxon>
        <taxon>Teratosphaeriaceae</taxon>
        <taxon>Friedmanniomyces</taxon>
    </lineage>
</organism>
<protein>
    <recommendedName>
        <fullName evidence="5">Peroxin 26</fullName>
    </recommendedName>
</protein>
<feature type="transmembrane region" description="Helical" evidence="2">
    <location>
        <begin position="400"/>
        <end position="419"/>
    </location>
</feature>
<keyword evidence="2" id="KW-0472">Membrane</keyword>
<reference evidence="3 4" key="1">
    <citation type="submission" date="2017-03" db="EMBL/GenBank/DDBJ databases">
        <title>Genomes of endolithic fungi from Antarctica.</title>
        <authorList>
            <person name="Coleine C."/>
            <person name="Masonjones S."/>
            <person name="Stajich J.E."/>
        </authorList>
    </citation>
    <scope>NUCLEOTIDE SEQUENCE [LARGE SCALE GENOMIC DNA]</scope>
    <source>
        <strain evidence="3 4">CCFEE 5311</strain>
    </source>
</reference>
<evidence type="ECO:0000256" key="2">
    <source>
        <dbReference type="SAM" id="Phobius"/>
    </source>
</evidence>
<feature type="region of interest" description="Disordered" evidence="1">
    <location>
        <begin position="265"/>
        <end position="372"/>
    </location>
</feature>
<keyword evidence="2" id="KW-1133">Transmembrane helix</keyword>
<dbReference type="STRING" id="329885.A0A4U0TZY2"/>
<feature type="compositionally biased region" description="Polar residues" evidence="1">
    <location>
        <begin position="319"/>
        <end position="333"/>
    </location>
</feature>
<evidence type="ECO:0000313" key="3">
    <source>
        <dbReference type="EMBL" id="TKA28068.1"/>
    </source>
</evidence>
<comment type="caution">
    <text evidence="3">The sequence shown here is derived from an EMBL/GenBank/DDBJ whole genome shotgun (WGS) entry which is preliminary data.</text>
</comment>
<dbReference type="OrthoDB" id="3981028at2759"/>
<evidence type="ECO:0008006" key="5">
    <source>
        <dbReference type="Google" id="ProtNLM"/>
    </source>
</evidence>
<gene>
    <name evidence="3" type="ORF">B0A54_16040</name>
</gene>
<evidence type="ECO:0000256" key="1">
    <source>
        <dbReference type="SAM" id="MobiDB-lite"/>
    </source>
</evidence>
<name>A0A4U0TZY2_9PEZI</name>
<sequence length="451" mass="49660">MAPTSTLTYQDTLDSQYLSSSLSSLSRSRSTNSLIVRTYKEATQLYLTKRFKEALEVLEPIITAQPADEDEHTNGDAGLVAAAPVAQSSKGTRTKVWVFYLSLLHAIVDLGPEEGKLVFGSGRWRELAAKARDGTVWEDVVQAGYGGEEGAVDADVVVNLATLLIGHMSGQKLNQQRLESWLASSDVGGHVSFGDGMVSPSVANGSSTPKALATRSKVLELYVLHVLPANGEWEYARQFVEMSETLDEERRQAFLHALEELKGEKDGTAAKERELAERRDREMEEQRREEEARKAEQQAEIRRAEEREKERAAVVKANTLPTPSANGSSTSNRPAVPTAAANGHHKPASTSRPPPKAQKSKPPQPVPAPPANLYRRASSALLNVQNMVLQASRNMGLGNGTYAAFRFLMFMLAFMMVVARRDVRVRVKRLMEEGWVKVRRTVGMGVKVSYI</sequence>
<feature type="compositionally biased region" description="Basic and acidic residues" evidence="1">
    <location>
        <begin position="265"/>
        <end position="313"/>
    </location>
</feature>
<dbReference type="EMBL" id="NAJP01000121">
    <property type="protein sequence ID" value="TKA28068.1"/>
    <property type="molecule type" value="Genomic_DNA"/>
</dbReference>
<proteinExistence type="predicted"/>
<accession>A0A4U0TZY2</accession>
<keyword evidence="2" id="KW-0812">Transmembrane</keyword>
<dbReference type="AlphaFoldDB" id="A0A4U0TZY2"/>
<feature type="compositionally biased region" description="Pro residues" evidence="1">
    <location>
        <begin position="352"/>
        <end position="370"/>
    </location>
</feature>
<evidence type="ECO:0000313" key="4">
    <source>
        <dbReference type="Proteomes" id="UP000310066"/>
    </source>
</evidence>
<dbReference type="Proteomes" id="UP000310066">
    <property type="component" value="Unassembled WGS sequence"/>
</dbReference>